<keyword evidence="2" id="KW-1185">Reference proteome</keyword>
<evidence type="ECO:0000313" key="2">
    <source>
        <dbReference type="Proteomes" id="UP000315295"/>
    </source>
</evidence>
<name>A0A540N5R3_MALBA</name>
<dbReference type="Proteomes" id="UP000315295">
    <property type="component" value="Unassembled WGS sequence"/>
</dbReference>
<organism evidence="1 2">
    <name type="scientific">Malus baccata</name>
    <name type="common">Siberian crab apple</name>
    <name type="synonym">Pyrus baccata</name>
    <dbReference type="NCBI Taxonomy" id="106549"/>
    <lineage>
        <taxon>Eukaryota</taxon>
        <taxon>Viridiplantae</taxon>
        <taxon>Streptophyta</taxon>
        <taxon>Embryophyta</taxon>
        <taxon>Tracheophyta</taxon>
        <taxon>Spermatophyta</taxon>
        <taxon>Magnoliopsida</taxon>
        <taxon>eudicotyledons</taxon>
        <taxon>Gunneridae</taxon>
        <taxon>Pentapetalae</taxon>
        <taxon>rosids</taxon>
        <taxon>fabids</taxon>
        <taxon>Rosales</taxon>
        <taxon>Rosaceae</taxon>
        <taxon>Amygdaloideae</taxon>
        <taxon>Maleae</taxon>
        <taxon>Malus</taxon>
    </lineage>
</organism>
<comment type="caution">
    <text evidence="1">The sequence shown here is derived from an EMBL/GenBank/DDBJ whole genome shotgun (WGS) entry which is preliminary data.</text>
</comment>
<protein>
    <submittedName>
        <fullName evidence="1">Uncharacterized protein</fullName>
    </submittedName>
</protein>
<evidence type="ECO:0000313" key="1">
    <source>
        <dbReference type="EMBL" id="TQE06386.1"/>
    </source>
</evidence>
<proteinExistence type="predicted"/>
<reference evidence="1 2" key="1">
    <citation type="journal article" date="2019" name="G3 (Bethesda)">
        <title>Sequencing of a Wild Apple (Malus baccata) Genome Unravels the Differences Between Cultivated and Wild Apple Species Regarding Disease Resistance and Cold Tolerance.</title>
        <authorList>
            <person name="Chen X."/>
        </authorList>
    </citation>
    <scope>NUCLEOTIDE SEQUENCE [LARGE SCALE GENOMIC DNA]</scope>
    <source>
        <strain evidence="2">cv. Shandingzi</strain>
        <tissue evidence="1">Leaves</tissue>
    </source>
</reference>
<dbReference type="EMBL" id="VIEB01000104">
    <property type="protein sequence ID" value="TQE06386.1"/>
    <property type="molecule type" value="Genomic_DNA"/>
</dbReference>
<gene>
    <name evidence="1" type="ORF">C1H46_008020</name>
</gene>
<dbReference type="AlphaFoldDB" id="A0A540N5R3"/>
<sequence>MVKVVVVMVRVMGGECFNGDGGDDDGGGGGVARNSGMVELVMAMVIGGDDGVKNVLLEIHLQVF</sequence>
<accession>A0A540N5R3</accession>